<keyword evidence="4" id="KW-0472">Membrane</keyword>
<keyword evidence="4" id="KW-1133">Transmembrane helix</keyword>
<protein>
    <recommendedName>
        <fullName evidence="7">Membrane fusion protein biotin-lipoyl like domain-containing protein</fullName>
    </recommendedName>
</protein>
<proteinExistence type="predicted"/>
<evidence type="ECO:0000256" key="2">
    <source>
        <dbReference type="ARBA" id="ARBA00023054"/>
    </source>
</evidence>
<accession>A0A419T3G4</accession>
<comment type="subcellular location">
    <subcellularLocation>
        <location evidence="1">Cell envelope</location>
    </subcellularLocation>
</comment>
<dbReference type="Proteomes" id="UP000284177">
    <property type="component" value="Unassembled WGS sequence"/>
</dbReference>
<keyword evidence="6" id="KW-1185">Reference proteome</keyword>
<dbReference type="EMBL" id="MCIB01000014">
    <property type="protein sequence ID" value="RKD31953.1"/>
    <property type="molecule type" value="Genomic_DNA"/>
</dbReference>
<sequence length="430" mass="49252">MESKVLKISKNTIITFFTLVFILGFFSKSVVNLFIPKVQVTTPVKSTFSRTLNIKGKIVPKEKVKIRLAGSVIVEDYFVKIGEKVEKGDPLLKINKNYGVKSSYKDIDELKIDLKKEKFKLERLQNTTYNIDKMNVQLLEEKMKNMKEEIKKLEKLYKAGAITANKLHVKKQNLKSLEINLKKEKLMLQEKRKENQLEIQETLGNIENLETEISEAKNAKNFYYEISSDGICYSDVDGIVLNTNDTEVILPQDTVLIELGLVKNFNSVKFVTKIPEKYYNFISDADMIKINSQNDKMPDQVNITEVSKVINNKMIKIEGEFLNDNNSFPIINKEIKGIIEKKYVGEKTVPKIAVIPHDKFEAGKKGHVYIVLEEKGALGTEYIVKRVNITIKDVGDDVVSIDGIDMYDNPKIVINPSFKIRDGVKVRIWE</sequence>
<comment type="caution">
    <text evidence="5">The sequence shown here is derived from an EMBL/GenBank/DDBJ whole genome shotgun (WGS) entry which is preliminary data.</text>
</comment>
<dbReference type="PANTHER" id="PTHR32347">
    <property type="entry name" value="EFFLUX SYSTEM COMPONENT YKNX-RELATED"/>
    <property type="match status" value="1"/>
</dbReference>
<evidence type="ECO:0000256" key="4">
    <source>
        <dbReference type="SAM" id="Phobius"/>
    </source>
</evidence>
<keyword evidence="4" id="KW-0812">Transmembrane</keyword>
<dbReference type="GO" id="GO:0030313">
    <property type="term" value="C:cell envelope"/>
    <property type="evidence" value="ECO:0007669"/>
    <property type="project" value="UniProtKB-SubCell"/>
</dbReference>
<evidence type="ECO:0000256" key="1">
    <source>
        <dbReference type="ARBA" id="ARBA00004196"/>
    </source>
</evidence>
<dbReference type="InterPro" id="IPR050465">
    <property type="entry name" value="UPF0194_transport"/>
</dbReference>
<evidence type="ECO:0000313" key="5">
    <source>
        <dbReference type="EMBL" id="RKD31953.1"/>
    </source>
</evidence>
<gene>
    <name evidence="5" type="ORF">BET03_11775</name>
</gene>
<keyword evidence="2 3" id="KW-0175">Coiled coil</keyword>
<evidence type="ECO:0000313" key="6">
    <source>
        <dbReference type="Proteomes" id="UP000284177"/>
    </source>
</evidence>
<dbReference type="AlphaFoldDB" id="A0A419T3G4"/>
<reference evidence="5 6" key="1">
    <citation type="submission" date="2016-08" db="EMBL/GenBank/DDBJ databases">
        <title>Novel Firmicutes and Novel Genomes.</title>
        <authorList>
            <person name="Poppleton D.I."/>
            <person name="Gribaldo S."/>
        </authorList>
    </citation>
    <scope>NUCLEOTIDE SEQUENCE [LARGE SCALE GENOMIC DNA]</scope>
    <source>
        <strain evidence="5 6">CTT3</strain>
    </source>
</reference>
<feature type="coiled-coil region" evidence="3">
    <location>
        <begin position="107"/>
        <end position="226"/>
    </location>
</feature>
<dbReference type="PANTHER" id="PTHR32347:SF14">
    <property type="entry name" value="EFFLUX SYSTEM COMPONENT YKNX-RELATED"/>
    <property type="match status" value="1"/>
</dbReference>
<evidence type="ECO:0008006" key="7">
    <source>
        <dbReference type="Google" id="ProtNLM"/>
    </source>
</evidence>
<organism evidence="5 6">
    <name type="scientific">Thermohalobacter berrensis</name>
    <dbReference type="NCBI Taxonomy" id="99594"/>
    <lineage>
        <taxon>Bacteria</taxon>
        <taxon>Bacillati</taxon>
        <taxon>Bacillota</taxon>
        <taxon>Tissierellia</taxon>
        <taxon>Tissierellales</taxon>
        <taxon>Thermohalobacteraceae</taxon>
        <taxon>Thermohalobacter</taxon>
    </lineage>
</organism>
<dbReference type="RefSeq" id="WP_120169045.1">
    <property type="nucleotide sequence ID" value="NZ_MCIB01000014.1"/>
</dbReference>
<name>A0A419T3G4_9FIRM</name>
<evidence type="ECO:0000256" key="3">
    <source>
        <dbReference type="SAM" id="Coils"/>
    </source>
</evidence>
<feature type="transmembrane region" description="Helical" evidence="4">
    <location>
        <begin position="12"/>
        <end position="35"/>
    </location>
</feature>